<evidence type="ECO:0000313" key="5">
    <source>
        <dbReference type="Proteomes" id="UP000029066"/>
    </source>
</evidence>
<dbReference type="EMBL" id="JGZN01000020">
    <property type="protein sequence ID" value="KFI90855.1"/>
    <property type="molecule type" value="Genomic_DNA"/>
</dbReference>
<dbReference type="PROSITE" id="PS51459">
    <property type="entry name" value="FIDO"/>
    <property type="match status" value="1"/>
</dbReference>
<evidence type="ECO:0000256" key="2">
    <source>
        <dbReference type="PIRSR" id="PIRSR640198-2"/>
    </source>
</evidence>
<dbReference type="STRING" id="1437607.BISA_2227"/>
<evidence type="ECO:0000313" key="4">
    <source>
        <dbReference type="EMBL" id="KFI90855.1"/>
    </source>
</evidence>
<comment type="caution">
    <text evidence="4">The sequence shown here is derived from an EMBL/GenBank/DDBJ whole genome shotgun (WGS) entry which is preliminary data.</text>
</comment>
<gene>
    <name evidence="4" type="ORF">BISA_2227</name>
</gene>
<evidence type="ECO:0000259" key="3">
    <source>
        <dbReference type="PROSITE" id="PS51459"/>
    </source>
</evidence>
<dbReference type="InterPro" id="IPR040198">
    <property type="entry name" value="Fido_containing"/>
</dbReference>
<dbReference type="Pfam" id="PF02661">
    <property type="entry name" value="Fic"/>
    <property type="match status" value="1"/>
</dbReference>
<dbReference type="Gene3D" id="1.10.3290.10">
    <property type="entry name" value="Fido-like domain"/>
    <property type="match status" value="1"/>
</dbReference>
<accession>A0A087D5Q5</accession>
<feature type="binding site" evidence="2">
    <location>
        <begin position="181"/>
        <end position="188"/>
    </location>
    <ligand>
        <name>ATP</name>
        <dbReference type="ChEBI" id="CHEBI:30616"/>
    </ligand>
</feature>
<dbReference type="GO" id="GO:0005524">
    <property type="term" value="F:ATP binding"/>
    <property type="evidence" value="ECO:0007669"/>
    <property type="project" value="UniProtKB-KW"/>
</dbReference>
<dbReference type="Proteomes" id="UP000029066">
    <property type="component" value="Unassembled WGS sequence"/>
</dbReference>
<reference evidence="4 5" key="1">
    <citation type="submission" date="2014-03" db="EMBL/GenBank/DDBJ databases">
        <title>Genomics of Bifidobacteria.</title>
        <authorList>
            <person name="Ventura M."/>
            <person name="Milani C."/>
            <person name="Lugli G.A."/>
        </authorList>
    </citation>
    <scope>NUCLEOTIDE SEQUENCE [LARGE SCALE GENOMIC DNA]</scope>
    <source>
        <strain evidence="4 5">DSM 23967</strain>
    </source>
</reference>
<feature type="domain" description="Fido" evidence="3">
    <location>
        <begin position="92"/>
        <end position="233"/>
    </location>
</feature>
<feature type="active site" evidence="1">
    <location>
        <position position="177"/>
    </location>
</feature>
<keyword evidence="2" id="KW-0067">ATP-binding</keyword>
<sequence length="306" mass="35590">MPGRQRLVERMLYERDHRIQHSLFYWTQIFMSYNSNHMEGSTLTAEQTAQIYETGRFLADKSGEQISIDDAVETANHFDAFNYILDHADDPVDERMVRELHTILKRGTSDSRSGWKNVGGYKTHDNEITQILGVTSVKTAPAGMVPQLMEEVFDAYARLDDNPVRIAQCHWMFEKVHPFSDGNGRVGRLVMFKECLRLDTVPPLIRDERHNQYTRGLDLFPQEPGWLVDLILSERDAYQRQFIEHMAAGEIHYSYNDAWKPEAHRDELEQAEEFERRIADQWRDDSTDDLFGMYGMGHGADDPKTL</sequence>
<name>A0A087D5Q5_9BIFI</name>
<proteinExistence type="predicted"/>
<dbReference type="RefSeq" id="WP_051917572.1">
    <property type="nucleotide sequence ID" value="NZ_JDUT01000018.1"/>
</dbReference>
<dbReference type="PANTHER" id="PTHR13504">
    <property type="entry name" value="FIDO DOMAIN-CONTAINING PROTEIN DDB_G0283145"/>
    <property type="match status" value="1"/>
</dbReference>
<dbReference type="AlphaFoldDB" id="A0A087D5Q5"/>
<dbReference type="InterPro" id="IPR036597">
    <property type="entry name" value="Fido-like_dom_sf"/>
</dbReference>
<dbReference type="PANTHER" id="PTHR13504:SF38">
    <property type="entry name" value="FIDO DOMAIN-CONTAINING PROTEIN"/>
    <property type="match status" value="1"/>
</dbReference>
<organism evidence="4 5">
    <name type="scientific">Bifidobacterium saguini DSM 23967</name>
    <dbReference type="NCBI Taxonomy" id="1437607"/>
    <lineage>
        <taxon>Bacteria</taxon>
        <taxon>Bacillati</taxon>
        <taxon>Actinomycetota</taxon>
        <taxon>Actinomycetes</taxon>
        <taxon>Bifidobacteriales</taxon>
        <taxon>Bifidobacteriaceae</taxon>
        <taxon>Bifidobacterium</taxon>
    </lineage>
</organism>
<keyword evidence="2" id="KW-0547">Nucleotide-binding</keyword>
<dbReference type="OrthoDB" id="9813719at2"/>
<dbReference type="InterPro" id="IPR003812">
    <property type="entry name" value="Fido"/>
</dbReference>
<dbReference type="SUPFAM" id="SSF140931">
    <property type="entry name" value="Fic-like"/>
    <property type="match status" value="1"/>
</dbReference>
<protein>
    <submittedName>
        <fullName evidence="4">Filamentation induced by cAMP protein</fullName>
    </submittedName>
</protein>
<evidence type="ECO:0000256" key="1">
    <source>
        <dbReference type="PIRSR" id="PIRSR640198-1"/>
    </source>
</evidence>